<comment type="subcellular location">
    <subcellularLocation>
        <location evidence="1">Cell outer membrane</location>
    </subcellularLocation>
</comment>
<dbReference type="KEGG" id="sus:Acid_5886"/>
<dbReference type="HOGENOM" id="CLU_044987_0_0_0"/>
<dbReference type="Gene3D" id="1.20.1600.10">
    <property type="entry name" value="Outer membrane efflux proteins (OEP)"/>
    <property type="match status" value="1"/>
</dbReference>
<evidence type="ECO:0000256" key="8">
    <source>
        <dbReference type="SAM" id="SignalP"/>
    </source>
</evidence>
<dbReference type="OrthoDB" id="106830at2"/>
<reference evidence="9" key="1">
    <citation type="submission" date="2006-10" db="EMBL/GenBank/DDBJ databases">
        <title>Complete sequence of Solibacter usitatus Ellin6076.</title>
        <authorList>
            <consortium name="US DOE Joint Genome Institute"/>
            <person name="Copeland A."/>
            <person name="Lucas S."/>
            <person name="Lapidus A."/>
            <person name="Barry K."/>
            <person name="Detter J.C."/>
            <person name="Glavina del Rio T."/>
            <person name="Hammon N."/>
            <person name="Israni S."/>
            <person name="Dalin E."/>
            <person name="Tice H."/>
            <person name="Pitluck S."/>
            <person name="Thompson L.S."/>
            <person name="Brettin T."/>
            <person name="Bruce D."/>
            <person name="Han C."/>
            <person name="Tapia R."/>
            <person name="Gilna P."/>
            <person name="Schmutz J."/>
            <person name="Larimer F."/>
            <person name="Land M."/>
            <person name="Hauser L."/>
            <person name="Kyrpides N."/>
            <person name="Mikhailova N."/>
            <person name="Janssen P.H."/>
            <person name="Kuske C.R."/>
            <person name="Richardson P."/>
        </authorList>
    </citation>
    <scope>NUCLEOTIDE SEQUENCE</scope>
    <source>
        <strain evidence="9">Ellin6076</strain>
    </source>
</reference>
<keyword evidence="8" id="KW-0732">Signal</keyword>
<dbReference type="SUPFAM" id="SSF56954">
    <property type="entry name" value="Outer membrane efflux proteins (OEP)"/>
    <property type="match status" value="1"/>
</dbReference>
<dbReference type="PANTHER" id="PTHR30026:SF20">
    <property type="entry name" value="OUTER MEMBRANE PROTEIN TOLC"/>
    <property type="match status" value="1"/>
</dbReference>
<evidence type="ECO:0000256" key="4">
    <source>
        <dbReference type="ARBA" id="ARBA00022452"/>
    </source>
</evidence>
<dbReference type="InterPro" id="IPR003423">
    <property type="entry name" value="OMP_efflux"/>
</dbReference>
<evidence type="ECO:0000256" key="7">
    <source>
        <dbReference type="ARBA" id="ARBA00023237"/>
    </source>
</evidence>
<feature type="signal peptide" evidence="8">
    <location>
        <begin position="1"/>
        <end position="17"/>
    </location>
</feature>
<keyword evidence="5" id="KW-0812">Transmembrane</keyword>
<dbReference type="GO" id="GO:0015288">
    <property type="term" value="F:porin activity"/>
    <property type="evidence" value="ECO:0007669"/>
    <property type="project" value="TreeGrafter"/>
</dbReference>
<keyword evidence="7" id="KW-0998">Cell outer membrane</keyword>
<evidence type="ECO:0000256" key="3">
    <source>
        <dbReference type="ARBA" id="ARBA00022448"/>
    </source>
</evidence>
<evidence type="ECO:0000256" key="6">
    <source>
        <dbReference type="ARBA" id="ARBA00023136"/>
    </source>
</evidence>
<evidence type="ECO:0000256" key="1">
    <source>
        <dbReference type="ARBA" id="ARBA00004442"/>
    </source>
</evidence>
<dbReference type="GO" id="GO:1990281">
    <property type="term" value="C:efflux pump complex"/>
    <property type="evidence" value="ECO:0007669"/>
    <property type="project" value="TreeGrafter"/>
</dbReference>
<dbReference type="GO" id="GO:0015562">
    <property type="term" value="F:efflux transmembrane transporter activity"/>
    <property type="evidence" value="ECO:0007669"/>
    <property type="project" value="InterPro"/>
</dbReference>
<evidence type="ECO:0000256" key="5">
    <source>
        <dbReference type="ARBA" id="ARBA00022692"/>
    </source>
</evidence>
<dbReference type="EMBL" id="CP000473">
    <property type="protein sequence ID" value="ABJ86828.1"/>
    <property type="molecule type" value="Genomic_DNA"/>
</dbReference>
<protein>
    <submittedName>
        <fullName evidence="9">Outer membrane efflux protein</fullName>
    </submittedName>
</protein>
<dbReference type="InParanoid" id="Q01U42"/>
<evidence type="ECO:0000313" key="9">
    <source>
        <dbReference type="EMBL" id="ABJ86828.1"/>
    </source>
</evidence>
<evidence type="ECO:0000256" key="2">
    <source>
        <dbReference type="ARBA" id="ARBA00007613"/>
    </source>
</evidence>
<keyword evidence="6" id="KW-0472">Membrane</keyword>
<keyword evidence="3" id="KW-0813">Transport</keyword>
<feature type="chain" id="PRO_5004163401" evidence="8">
    <location>
        <begin position="18"/>
        <end position="454"/>
    </location>
</feature>
<name>Q01U42_SOLUE</name>
<accession>Q01U42</accession>
<dbReference type="PANTHER" id="PTHR30026">
    <property type="entry name" value="OUTER MEMBRANE PROTEIN TOLC"/>
    <property type="match status" value="1"/>
</dbReference>
<comment type="similarity">
    <text evidence="2">Belongs to the outer membrane factor (OMF) (TC 1.B.17) family.</text>
</comment>
<organism evidence="9">
    <name type="scientific">Solibacter usitatus (strain Ellin6076)</name>
    <dbReference type="NCBI Taxonomy" id="234267"/>
    <lineage>
        <taxon>Bacteria</taxon>
        <taxon>Pseudomonadati</taxon>
        <taxon>Acidobacteriota</taxon>
        <taxon>Terriglobia</taxon>
        <taxon>Bryobacterales</taxon>
        <taxon>Solibacteraceae</taxon>
        <taxon>Candidatus Solibacter</taxon>
    </lineage>
</organism>
<proteinExistence type="inferred from homology"/>
<dbReference type="GO" id="GO:0009279">
    <property type="term" value="C:cell outer membrane"/>
    <property type="evidence" value="ECO:0007669"/>
    <property type="project" value="UniProtKB-SubCell"/>
</dbReference>
<dbReference type="Pfam" id="PF02321">
    <property type="entry name" value="OEP"/>
    <property type="match status" value="2"/>
</dbReference>
<keyword evidence="4" id="KW-1134">Transmembrane beta strand</keyword>
<dbReference type="AlphaFoldDB" id="Q01U42"/>
<gene>
    <name evidence="9" type="ordered locus">Acid_5886</name>
</gene>
<dbReference type="InterPro" id="IPR051906">
    <property type="entry name" value="TolC-like"/>
</dbReference>
<sequence length="454" mass="48366" precursor="true">MKLALRFALIVIPLASASSQMTLDQVVQDASTKYPNVRVSLEQVSAAAAAVNLARTAFLPRVDAAAQLNRATHNNIFGLMLPQSGLFPSISGPVLRTNSMESVWGTAVGVLVQWEPFDFGLRKANVEVAQASRSRAQAQVAVTRLEAVAAAADSYLTIVAAQQTVTAATAAVERARVLDQIVGVLVRNELRPGAEASRARAEFAVAETQLIQSEEAVEIARAALAQVLGVPPATIQVAPGRLLDLPPESAGMPETPPAAHPVIAAQTTAVAEVQAREKALDRAWYPRFNLEASEYARGTGVQPDGSTGGFASGLGPNIQNWAVGMTVTFPLAELPSLHARQQIERARERAERARYDQLVQNFNGEIARARAVLSGARRVAANVPVQLEAAREAEQQATARYRAGLGTLVEVAEAQRLHTQAEIDSSLARLNVWRALLALAIAQGDVAPFVTQAR</sequence>
<dbReference type="eggNOG" id="COG1538">
    <property type="taxonomic scope" value="Bacteria"/>
</dbReference>
<dbReference type="STRING" id="234267.Acid_5886"/>